<dbReference type="EC" id="3.6.1.22" evidence="6"/>
<dbReference type="Proteomes" id="UP000435877">
    <property type="component" value="Unassembled WGS sequence"/>
</dbReference>
<evidence type="ECO:0000256" key="3">
    <source>
        <dbReference type="ARBA" id="ARBA00022842"/>
    </source>
</evidence>
<accession>A0A5S9Q2Z7</accession>
<evidence type="ECO:0000313" key="8">
    <source>
        <dbReference type="Proteomes" id="UP000435877"/>
    </source>
</evidence>
<evidence type="ECO:0000256" key="4">
    <source>
        <dbReference type="RuleBase" id="RU003476"/>
    </source>
</evidence>
<keyword evidence="2 4" id="KW-0378">Hydrolase</keyword>
<dbReference type="RefSeq" id="WP_159270160.1">
    <property type="nucleotide sequence ID" value="NZ_CACSIK010000003.1"/>
</dbReference>
<protein>
    <submittedName>
        <fullName evidence="6">NADH pyrophosphatase</fullName>
        <ecNumber evidence="6">3.6.1.22</ecNumber>
    </submittedName>
</protein>
<dbReference type="InterPro" id="IPR029401">
    <property type="entry name" value="Nudix_N"/>
</dbReference>
<dbReference type="Pfam" id="PF14803">
    <property type="entry name" value="Zn_ribbon_Nudix"/>
    <property type="match status" value="1"/>
</dbReference>
<dbReference type="InterPro" id="IPR020476">
    <property type="entry name" value="Nudix_hydrolase"/>
</dbReference>
<dbReference type="EMBL" id="CACSIK010000003">
    <property type="protein sequence ID" value="CAA0111219.1"/>
    <property type="molecule type" value="Genomic_DNA"/>
</dbReference>
<evidence type="ECO:0000259" key="5">
    <source>
        <dbReference type="PROSITE" id="PS51462"/>
    </source>
</evidence>
<dbReference type="Gene3D" id="3.90.79.10">
    <property type="entry name" value="Nucleoside Triphosphate Pyrophosphohydrolase"/>
    <property type="match status" value="1"/>
</dbReference>
<dbReference type="Proteomes" id="UP000439591">
    <property type="component" value="Unassembled WGS sequence"/>
</dbReference>
<dbReference type="InterPro" id="IPR015797">
    <property type="entry name" value="NUDIX_hydrolase-like_dom_sf"/>
</dbReference>
<evidence type="ECO:0000313" key="6">
    <source>
        <dbReference type="EMBL" id="CAA0111219.1"/>
    </source>
</evidence>
<keyword evidence="3" id="KW-0460">Magnesium</keyword>
<dbReference type="PRINTS" id="PR00502">
    <property type="entry name" value="NUDIXFAMILY"/>
</dbReference>
<proteinExistence type="inferred from homology"/>
<evidence type="ECO:0000313" key="7">
    <source>
        <dbReference type="EMBL" id="CAA0118513.1"/>
    </source>
</evidence>
<evidence type="ECO:0000313" key="9">
    <source>
        <dbReference type="Proteomes" id="UP000439591"/>
    </source>
</evidence>
<dbReference type="GO" id="GO:0016787">
    <property type="term" value="F:hydrolase activity"/>
    <property type="evidence" value="ECO:0007669"/>
    <property type="project" value="UniProtKB-KW"/>
</dbReference>
<dbReference type="EMBL" id="CACSIM010000006">
    <property type="protein sequence ID" value="CAA0118513.1"/>
    <property type="molecule type" value="Genomic_DNA"/>
</dbReference>
<comment type="similarity">
    <text evidence="4">Belongs to the Nudix hydrolase family.</text>
</comment>
<dbReference type="SUPFAM" id="SSF55811">
    <property type="entry name" value="Nudix"/>
    <property type="match status" value="1"/>
</dbReference>
<dbReference type="PROSITE" id="PS51462">
    <property type="entry name" value="NUDIX"/>
    <property type="match status" value="1"/>
</dbReference>
<dbReference type="InterPro" id="IPR000086">
    <property type="entry name" value="NUDIX_hydrolase_dom"/>
</dbReference>
<dbReference type="PROSITE" id="PS00893">
    <property type="entry name" value="NUDIX_BOX"/>
    <property type="match status" value="1"/>
</dbReference>
<dbReference type="Gene3D" id="2.20.70.10">
    <property type="match status" value="1"/>
</dbReference>
<dbReference type="AlphaFoldDB" id="A0A5S9Q2Z7"/>
<comment type="cofactor">
    <cofactor evidence="1">
        <name>Mg(2+)</name>
        <dbReference type="ChEBI" id="CHEBI:18420"/>
    </cofactor>
</comment>
<keyword evidence="8" id="KW-1185">Reference proteome</keyword>
<evidence type="ECO:0000256" key="1">
    <source>
        <dbReference type="ARBA" id="ARBA00001946"/>
    </source>
</evidence>
<dbReference type="PANTHER" id="PTHR43222:SF2">
    <property type="entry name" value="NUDIX HYDROLASE 23, CHLOROPLASTIC"/>
    <property type="match status" value="1"/>
</dbReference>
<name>A0A5S9Q2Z7_9GAMM</name>
<evidence type="ECO:0000256" key="2">
    <source>
        <dbReference type="ARBA" id="ARBA00022801"/>
    </source>
</evidence>
<reference evidence="8 9" key="1">
    <citation type="submission" date="2019-11" db="EMBL/GenBank/DDBJ databases">
        <authorList>
            <person name="Holert J."/>
        </authorList>
    </citation>
    <scope>NUCLEOTIDE SEQUENCE [LARGE SCALE GENOMIC DNA]</scope>
    <source>
        <strain evidence="7">BC3_2A</strain>
        <strain evidence="6">SB11_1A</strain>
    </source>
</reference>
<organism evidence="6 8">
    <name type="scientific">Zhongshania aliphaticivorans</name>
    <dbReference type="NCBI Taxonomy" id="1470434"/>
    <lineage>
        <taxon>Bacteria</taxon>
        <taxon>Pseudomonadati</taxon>
        <taxon>Pseudomonadota</taxon>
        <taxon>Gammaproteobacteria</taxon>
        <taxon>Cellvibrionales</taxon>
        <taxon>Spongiibacteraceae</taxon>
        <taxon>Zhongshania</taxon>
    </lineage>
</organism>
<dbReference type="PANTHER" id="PTHR43222">
    <property type="entry name" value="NUDIX HYDROLASE 23"/>
    <property type="match status" value="1"/>
</dbReference>
<sequence>MNFCQVCGSSVVLKVPPNDSLPRHTCTSCDQVYYSNPIVVAGCIPFWRGKVLLCRRAIMPSYGNWTAPGGYVESGETIEQCAKREAWEEANIKVKLGPIISVTNVPAANQVHIFFRADMLSGDYGVASESLDVKLFHPREIPWDRIAFYSVEETLRRMVGDGWAMSTSKNIPLNFTSQRPPRRNAFELSIQATGVV</sequence>
<feature type="domain" description="Nudix hydrolase" evidence="5">
    <location>
        <begin position="36"/>
        <end position="159"/>
    </location>
</feature>
<dbReference type="OrthoDB" id="9791656at2"/>
<dbReference type="Pfam" id="PF00293">
    <property type="entry name" value="NUDIX"/>
    <property type="match status" value="1"/>
</dbReference>
<dbReference type="InterPro" id="IPR020084">
    <property type="entry name" value="NUDIX_hydrolase_CS"/>
</dbReference>
<gene>
    <name evidence="6" type="primary">nudC_1</name>
    <name evidence="7" type="synonym">nudC_2</name>
    <name evidence="6" type="ORF">IHBHHGIJ_03277</name>
    <name evidence="7" type="ORF">KFEGEMFD_03490</name>
</gene>